<name>D6W781_TRICA</name>
<dbReference type="Pfam" id="PF02210">
    <property type="entry name" value="Laminin_G_2"/>
    <property type="match status" value="1"/>
</dbReference>
<dbReference type="GO" id="GO:0001736">
    <property type="term" value="P:establishment of planar polarity"/>
    <property type="evidence" value="ECO:0007669"/>
    <property type="project" value="UniProtKB-ARBA"/>
</dbReference>
<dbReference type="GO" id="GO:0007010">
    <property type="term" value="P:cytoskeleton organization"/>
    <property type="evidence" value="ECO:0007669"/>
    <property type="project" value="UniProtKB-ARBA"/>
</dbReference>
<dbReference type="PhylomeDB" id="D6W781"/>
<dbReference type="InterPro" id="IPR027397">
    <property type="entry name" value="Catenin-bd_sf"/>
</dbReference>
<dbReference type="InterPro" id="IPR000742">
    <property type="entry name" value="EGF"/>
</dbReference>
<dbReference type="Gene3D" id="2.60.120.200">
    <property type="match status" value="1"/>
</dbReference>
<evidence type="ECO:0000256" key="12">
    <source>
        <dbReference type="PROSITE-ProRule" id="PRU00043"/>
    </source>
</evidence>
<dbReference type="Gene3D" id="2.60.40.60">
    <property type="entry name" value="Cadherins"/>
    <property type="match status" value="7"/>
</dbReference>
<dbReference type="Pfam" id="PF00028">
    <property type="entry name" value="Cadherin"/>
    <property type="match status" value="6"/>
</dbReference>
<dbReference type="Gene3D" id="4.10.900.10">
    <property type="entry name" value="TCF3-CBD (Catenin binding domain)"/>
    <property type="match status" value="1"/>
</dbReference>
<comment type="function">
    <text evidence="15">Cadherins are calcium-dependent cell adhesion proteins.</text>
</comment>
<dbReference type="GO" id="GO:0016342">
    <property type="term" value="C:catenin complex"/>
    <property type="evidence" value="ECO:0000318"/>
    <property type="project" value="GO_Central"/>
</dbReference>
<evidence type="ECO:0000256" key="13">
    <source>
        <dbReference type="PROSITE-ProRule" id="PRU00122"/>
    </source>
</evidence>
<keyword evidence="4" id="KW-0732">Signal</keyword>
<feature type="transmembrane region" description="Helical" evidence="17">
    <location>
        <begin position="1269"/>
        <end position="1289"/>
    </location>
</feature>
<evidence type="ECO:0000256" key="11">
    <source>
        <dbReference type="ARBA" id="ARBA00023180"/>
    </source>
</evidence>
<accession>D6W781</accession>
<dbReference type="InterPro" id="IPR013320">
    <property type="entry name" value="ConA-like_dom_sf"/>
</dbReference>
<dbReference type="InterPro" id="IPR020894">
    <property type="entry name" value="Cadherin_CS"/>
</dbReference>
<dbReference type="FunFam" id="2.60.40.60:FF:000272">
    <property type="entry name" value="DE cadherin-like protein"/>
    <property type="match status" value="1"/>
</dbReference>
<dbReference type="GO" id="GO:0044331">
    <property type="term" value="P:cell-cell adhesion mediated by cadherin"/>
    <property type="evidence" value="ECO:0000318"/>
    <property type="project" value="GO_Central"/>
</dbReference>
<dbReference type="GO" id="GO:0048589">
    <property type="term" value="P:developmental growth"/>
    <property type="evidence" value="ECO:0007669"/>
    <property type="project" value="UniProtKB-ARBA"/>
</dbReference>
<keyword evidence="8 17" id="KW-1133">Transmembrane helix</keyword>
<dbReference type="PROSITE" id="PS00022">
    <property type="entry name" value="EGF_1"/>
    <property type="match status" value="1"/>
</dbReference>
<evidence type="ECO:0000256" key="2">
    <source>
        <dbReference type="ARBA" id="ARBA00022536"/>
    </source>
</evidence>
<organism evidence="20 21">
    <name type="scientific">Tribolium castaneum</name>
    <name type="common">Red flour beetle</name>
    <dbReference type="NCBI Taxonomy" id="7070"/>
    <lineage>
        <taxon>Eukaryota</taxon>
        <taxon>Metazoa</taxon>
        <taxon>Ecdysozoa</taxon>
        <taxon>Arthropoda</taxon>
        <taxon>Hexapoda</taxon>
        <taxon>Insecta</taxon>
        <taxon>Pterygota</taxon>
        <taxon>Neoptera</taxon>
        <taxon>Endopterygota</taxon>
        <taxon>Coleoptera</taxon>
        <taxon>Polyphaga</taxon>
        <taxon>Cucujiformia</taxon>
        <taxon>Tenebrionidae</taxon>
        <taxon>Tenebrionidae incertae sedis</taxon>
        <taxon>Tribolium</taxon>
    </lineage>
</organism>
<dbReference type="Proteomes" id="UP000007266">
    <property type="component" value="Linkage group 1"/>
</dbReference>
<dbReference type="GO" id="GO:0045296">
    <property type="term" value="F:cadherin binding"/>
    <property type="evidence" value="ECO:0000318"/>
    <property type="project" value="GO_Central"/>
</dbReference>
<keyword evidence="3 14" id="KW-0812">Transmembrane</keyword>
<dbReference type="GO" id="GO:0016339">
    <property type="term" value="P:calcium-dependent cell-cell adhesion via plasma membrane cell adhesion molecules"/>
    <property type="evidence" value="ECO:0000318"/>
    <property type="project" value="GO_Central"/>
</dbReference>
<dbReference type="InterPro" id="IPR001791">
    <property type="entry name" value="Laminin_G"/>
</dbReference>
<feature type="domain" description="Cadherin" evidence="19">
    <location>
        <begin position="571"/>
        <end position="681"/>
    </location>
</feature>
<feature type="domain" description="Cadherin" evidence="19">
    <location>
        <begin position="140"/>
        <end position="246"/>
    </location>
</feature>
<dbReference type="GO" id="GO:0000902">
    <property type="term" value="P:cell morphogenesis"/>
    <property type="evidence" value="ECO:0000318"/>
    <property type="project" value="GO_Central"/>
</dbReference>
<dbReference type="EMBL" id="KQ971307">
    <property type="protein sequence ID" value="EFA11594.1"/>
    <property type="molecule type" value="Genomic_DNA"/>
</dbReference>
<dbReference type="PANTHER" id="PTHR24027">
    <property type="entry name" value="CADHERIN-23"/>
    <property type="match status" value="1"/>
</dbReference>
<dbReference type="PROSITE" id="PS50025">
    <property type="entry name" value="LAM_G_DOMAIN"/>
    <property type="match status" value="1"/>
</dbReference>
<keyword evidence="10 13" id="KW-1015">Disulfide bond</keyword>
<dbReference type="CDD" id="cd00054">
    <property type="entry name" value="EGF_CA"/>
    <property type="match status" value="1"/>
</dbReference>
<feature type="domain" description="Laminin G" evidence="18">
    <location>
        <begin position="1066"/>
        <end position="1253"/>
    </location>
</feature>
<dbReference type="Pfam" id="PF01049">
    <property type="entry name" value="CADH_Y-type_LIR"/>
    <property type="match status" value="1"/>
</dbReference>
<dbReference type="GO" id="GO:0034332">
    <property type="term" value="P:adherens junction organization"/>
    <property type="evidence" value="ECO:0000318"/>
    <property type="project" value="GO_Central"/>
</dbReference>
<dbReference type="PROSITE" id="PS50268">
    <property type="entry name" value="CADHERIN_2"/>
    <property type="match status" value="7"/>
</dbReference>
<proteinExistence type="predicted"/>
<dbReference type="FunFam" id="2.60.40.60:FF:000013">
    <property type="entry name" value="Cadherin EGF LAG seven-pass G-type receptor"/>
    <property type="match status" value="1"/>
</dbReference>
<dbReference type="PANTHER" id="PTHR24027:SF422">
    <property type="entry name" value="CADHERIN DOMAIN-CONTAINING PROTEIN"/>
    <property type="match status" value="1"/>
</dbReference>
<evidence type="ECO:0000313" key="21">
    <source>
        <dbReference type="Proteomes" id="UP000007266"/>
    </source>
</evidence>
<evidence type="ECO:0000256" key="7">
    <source>
        <dbReference type="ARBA" id="ARBA00022889"/>
    </source>
</evidence>
<dbReference type="GO" id="GO:0007043">
    <property type="term" value="P:cell-cell junction assembly"/>
    <property type="evidence" value="ECO:0000318"/>
    <property type="project" value="GO_Central"/>
</dbReference>
<dbReference type="InterPro" id="IPR002126">
    <property type="entry name" value="Cadherin-like_dom"/>
</dbReference>
<evidence type="ECO:0000259" key="18">
    <source>
        <dbReference type="PROSITE" id="PS50025"/>
    </source>
</evidence>
<dbReference type="InParanoid" id="D6W781"/>
<dbReference type="GO" id="GO:0005912">
    <property type="term" value="C:adherens junction"/>
    <property type="evidence" value="ECO:0000318"/>
    <property type="project" value="GO_Central"/>
</dbReference>
<dbReference type="CDD" id="cd11304">
    <property type="entry name" value="Cadherin_repeat"/>
    <property type="match status" value="6"/>
</dbReference>
<evidence type="ECO:0000256" key="3">
    <source>
        <dbReference type="ARBA" id="ARBA00022692"/>
    </source>
</evidence>
<keyword evidence="9 17" id="KW-0472">Membrane</keyword>
<dbReference type="FunFam" id="2.60.40.60:FF:000058">
    <property type="entry name" value="FAT atypical cadherin 3"/>
    <property type="match status" value="1"/>
</dbReference>
<dbReference type="InterPro" id="IPR039808">
    <property type="entry name" value="Cadherin"/>
</dbReference>
<keyword evidence="11" id="KW-0325">Glycoprotein</keyword>
<keyword evidence="6 12" id="KW-0106">Calcium</keyword>
<evidence type="ECO:0000313" key="20">
    <source>
        <dbReference type="EMBL" id="EFA11594.1"/>
    </source>
</evidence>
<feature type="region of interest" description="Disordered" evidence="16">
    <location>
        <begin position="55"/>
        <end position="81"/>
    </location>
</feature>
<dbReference type="GO" id="GO:0007431">
    <property type="term" value="P:salivary gland development"/>
    <property type="evidence" value="ECO:0007669"/>
    <property type="project" value="UniProtKB-ARBA"/>
</dbReference>
<feature type="domain" description="Cadherin" evidence="19">
    <location>
        <begin position="358"/>
        <end position="469"/>
    </location>
</feature>
<evidence type="ECO:0000256" key="14">
    <source>
        <dbReference type="RuleBase" id="RU003318"/>
    </source>
</evidence>
<comment type="subcellular location">
    <subcellularLocation>
        <location evidence="1 14">Cell membrane</location>
        <topology evidence="1 14">Single-pass type I membrane protein</topology>
    </subcellularLocation>
</comment>
<dbReference type="GO" id="GO:0098858">
    <property type="term" value="C:actin-based cell projection"/>
    <property type="evidence" value="ECO:0007669"/>
    <property type="project" value="UniProtKB-ARBA"/>
</dbReference>
<keyword evidence="7 14" id="KW-0130">Cell adhesion</keyword>
<dbReference type="CDD" id="cd00110">
    <property type="entry name" value="LamG"/>
    <property type="match status" value="1"/>
</dbReference>
<dbReference type="FunFam" id="4.10.900.10:FF:000012">
    <property type="entry name" value="Putative DE-cadherin"/>
    <property type="match status" value="1"/>
</dbReference>
<evidence type="ECO:0000256" key="5">
    <source>
        <dbReference type="ARBA" id="ARBA00022737"/>
    </source>
</evidence>
<dbReference type="GO" id="GO:0035239">
    <property type="term" value="P:tube morphogenesis"/>
    <property type="evidence" value="ECO:0007669"/>
    <property type="project" value="UniProtKB-ARBA"/>
</dbReference>
<dbReference type="OMA" id="EQPENTY"/>
<evidence type="ECO:0000256" key="9">
    <source>
        <dbReference type="ARBA" id="ARBA00023136"/>
    </source>
</evidence>
<dbReference type="InterPro" id="IPR056370">
    <property type="entry name" value="Shg-like_Ig-like"/>
</dbReference>
<dbReference type="FunFam" id="2.60.40.60:FF:000280">
    <property type="entry name" value="AGAP007203-PA-like protein"/>
    <property type="match status" value="1"/>
</dbReference>
<dbReference type="SUPFAM" id="SSF49899">
    <property type="entry name" value="Concanavalin A-like lectins/glucanases"/>
    <property type="match status" value="1"/>
</dbReference>
<dbReference type="FunFam" id="2.60.40.60:FF:000032">
    <property type="entry name" value="FAT atypical cadherin 1"/>
    <property type="match status" value="1"/>
</dbReference>
<sequence length="1437" mass="161474">MDNNIDQQNHLAHSRLSQYQENHKPMFKDCQRYNPKVEEEQPSQTFVIRVQAVDEDPPDREGGRITYTIEEPPGTRPNFKINKRTGEITTALPFDRDEPNRQKEIYLTVRAVDDGRPELADICTIKVTVEDINDNSPSFDQHDYSSNVSEDLPENSEVLRVFAYDLDDRENARLTYSFVNGNDQFEDYFRIDSVTGVIYLKKQLLGKQSKRFSSTVEVSDNGKEKNTARADVVFTVVDSNKRPPTIEVVGGNRVIHLKEDENDFEKPLVALSAQSNIDDPSVVFELVKGKTTQTNKDQTFILSPSGPTSAQITMARPLDYETVEEYQLTVRAKNKDLLYASVTINVKVEDVNDEIPTFIELLRGSIVENDKIGAQAMTVRAIDKDGTSPNNLVVYELLDYKDLFEIDKNSGVITAKASFDREKEKLYHVTVQARDSAISALFPSKNKPNVANQTFQISIEDQNDNQPKFTKSLYQVYNISENADTQKDVAEVKAIDADTASRIEYSIIEGNINDAFLIEPTTGRIKVNNKLDYEKVEEYNLTVQANDGIYTDTAKVFIQISNENDEIPVFEPYNKDIQFEEERTSEDCIITLIAYDPDIKDRSADQKIVYRVGEAYKSFLSVGRNGCVTVTKPLDRDLPNGSSSYQAYIYADDYEGGPNSLSNYAEINIILRDINDNAPYLEQTEVVWQENQEPDGQTPIITLTANDNDGPENGPPFTFEIPSYEMTEKFEIRDKQLFAKIRFDREERKYYDVPIKITDNGSPSQSGTSILKVIIGDVNDNAAQDGSSEIFVYKYEGIKMDTEIGRVYVTDPDDWDLPDKVFEPDGYLDSNFEIGRIGGMITMKKEIVPNVYKLNFVVKEELMNGTLNTVHADVTVTVKEIPEEAVRKSGSIRLKGITSEDFITKNPTTLTSRKDLLQKHLAEVFNTSIENVDVFTVMPSHNSTFVDVRFSAHGSPYYAPERLNNKVTVEQEALERELGAEIIMISINECLQPDVCLNGSCSNILQIRDDPAVVFTNKTSFVGVKAVAEAVCECRKHMTKECFNGGTPIEGICNCPEGFTGPNCESLGISFAGDGWAMYPPFDSCNNTLISFSVLPQTDDGLIFYVGPLSKRQAELNKDFMSVEMRGGFVVLKVDFGDDTEEFISDYKKINDGGSHKIKINYTNVEVQIEVDECPSDCIKWASFRKGGLLKTNGPLQIGGRSNIFTQEEAKMIWSNPPSSVGFRGCITNFTYNSYVYNLGAPSDKYHAHEGTCDYGMFQAAKFGIDSNFLVAILVCLAILLILLLAVVVHKRKHDNFNEKDLDDTRENIINYEDEGGGECDTNFDLSVLRNNIDEKPPMTDHLYKHEVPADIGSFLDDKKRACDKDTLPCDDVRHYGYEGDGNSSGSLSSLASCTDEGDLKFNYLSSFGPRFRKLADMYGDDASEEGSQNGAEESWC</sequence>
<evidence type="ECO:0000256" key="4">
    <source>
        <dbReference type="ARBA" id="ARBA00022729"/>
    </source>
</evidence>
<dbReference type="PROSITE" id="PS00232">
    <property type="entry name" value="CADHERIN_1"/>
    <property type="match status" value="3"/>
</dbReference>
<dbReference type="Pfam" id="PF24811">
    <property type="entry name" value="Ig_Shg"/>
    <property type="match status" value="1"/>
</dbReference>
<dbReference type="InterPro" id="IPR000233">
    <property type="entry name" value="Cadherin_Y-type_LIR"/>
</dbReference>
<feature type="domain" description="Cadherin" evidence="19">
    <location>
        <begin position="29"/>
        <end position="139"/>
    </location>
</feature>
<dbReference type="STRING" id="7070.D6W781"/>
<dbReference type="FunFam" id="2.60.40.60:FF:000339">
    <property type="entry name" value="Cadherin-related hmr-1"/>
    <property type="match status" value="1"/>
</dbReference>
<keyword evidence="5" id="KW-0677">Repeat</keyword>
<evidence type="ECO:0000259" key="19">
    <source>
        <dbReference type="PROSITE" id="PS50268"/>
    </source>
</evidence>
<evidence type="ECO:0000256" key="10">
    <source>
        <dbReference type="ARBA" id="ARBA00023157"/>
    </source>
</evidence>
<feature type="domain" description="Cadherin" evidence="19">
    <location>
        <begin position="698"/>
        <end position="791"/>
    </location>
</feature>
<reference evidence="20 21" key="2">
    <citation type="journal article" date="2010" name="Nucleic Acids Res.">
        <title>BeetleBase in 2010: revisions to provide comprehensive genomic information for Tribolium castaneum.</title>
        <authorList>
            <person name="Kim H.S."/>
            <person name="Murphy T."/>
            <person name="Xia J."/>
            <person name="Caragea D."/>
            <person name="Park Y."/>
            <person name="Beeman R.W."/>
            <person name="Lorenzen M.D."/>
            <person name="Butcher S."/>
            <person name="Manak J.R."/>
            <person name="Brown S.J."/>
        </authorList>
    </citation>
    <scope>GENOME REANNOTATION</scope>
    <source>
        <strain evidence="20 21">Georgia GA2</strain>
    </source>
</reference>
<dbReference type="eggNOG" id="KOG3594">
    <property type="taxonomic scope" value="Eukaryota"/>
</dbReference>
<dbReference type="GO" id="GO:0007424">
    <property type="term" value="P:open tracheal system development"/>
    <property type="evidence" value="ECO:0007669"/>
    <property type="project" value="UniProtKB-ARBA"/>
</dbReference>
<evidence type="ECO:0000256" key="17">
    <source>
        <dbReference type="SAM" id="Phobius"/>
    </source>
</evidence>
<dbReference type="SMART" id="SM00282">
    <property type="entry name" value="LamG"/>
    <property type="match status" value="1"/>
</dbReference>
<dbReference type="GO" id="GO:0007156">
    <property type="term" value="P:homophilic cell adhesion via plasma membrane adhesion molecules"/>
    <property type="evidence" value="ECO:0007669"/>
    <property type="project" value="InterPro"/>
</dbReference>
<dbReference type="GO" id="GO:0048565">
    <property type="term" value="P:digestive tract development"/>
    <property type="evidence" value="ECO:0007669"/>
    <property type="project" value="UniProtKB-ARBA"/>
</dbReference>
<evidence type="ECO:0000256" key="15">
    <source>
        <dbReference type="RuleBase" id="RU004357"/>
    </source>
</evidence>
<protein>
    <submittedName>
        <fullName evidence="20">DE cadherin-like protein</fullName>
    </submittedName>
</protein>
<dbReference type="PROSITE" id="PS01186">
    <property type="entry name" value="EGF_2"/>
    <property type="match status" value="1"/>
</dbReference>
<feature type="domain" description="Cadherin" evidence="19">
    <location>
        <begin position="275"/>
        <end position="358"/>
    </location>
</feature>
<dbReference type="PRINTS" id="PR00205">
    <property type="entry name" value="CADHERIN"/>
</dbReference>
<dbReference type="GO" id="GO:0016477">
    <property type="term" value="P:cell migration"/>
    <property type="evidence" value="ECO:0000318"/>
    <property type="project" value="GO_Central"/>
</dbReference>
<dbReference type="GO" id="GO:0009887">
    <property type="term" value="P:animal organ morphogenesis"/>
    <property type="evidence" value="ECO:0007669"/>
    <property type="project" value="UniProtKB-ARBA"/>
</dbReference>
<evidence type="ECO:0000256" key="8">
    <source>
        <dbReference type="ARBA" id="ARBA00022989"/>
    </source>
</evidence>
<dbReference type="GO" id="GO:0007163">
    <property type="term" value="P:establishment or maintenance of cell polarity"/>
    <property type="evidence" value="ECO:0007669"/>
    <property type="project" value="UniProtKB-ARBA"/>
</dbReference>
<reference evidence="20 21" key="1">
    <citation type="journal article" date="2008" name="Nature">
        <title>The genome of the model beetle and pest Tribolium castaneum.</title>
        <authorList>
            <consortium name="Tribolium Genome Sequencing Consortium"/>
            <person name="Richards S."/>
            <person name="Gibbs R.A."/>
            <person name="Weinstock G.M."/>
            <person name="Brown S.J."/>
            <person name="Denell R."/>
            <person name="Beeman R.W."/>
            <person name="Gibbs R."/>
            <person name="Beeman R.W."/>
            <person name="Brown S.J."/>
            <person name="Bucher G."/>
            <person name="Friedrich M."/>
            <person name="Grimmelikhuijzen C.J."/>
            <person name="Klingler M."/>
            <person name="Lorenzen M."/>
            <person name="Richards S."/>
            <person name="Roth S."/>
            <person name="Schroder R."/>
            <person name="Tautz D."/>
            <person name="Zdobnov E.M."/>
            <person name="Muzny D."/>
            <person name="Gibbs R.A."/>
            <person name="Weinstock G.M."/>
            <person name="Attaway T."/>
            <person name="Bell S."/>
            <person name="Buhay C.J."/>
            <person name="Chandrabose M.N."/>
            <person name="Chavez D."/>
            <person name="Clerk-Blankenburg K.P."/>
            <person name="Cree A."/>
            <person name="Dao M."/>
            <person name="Davis C."/>
            <person name="Chacko J."/>
            <person name="Dinh H."/>
            <person name="Dugan-Rocha S."/>
            <person name="Fowler G."/>
            <person name="Garner T.T."/>
            <person name="Garnes J."/>
            <person name="Gnirke A."/>
            <person name="Hawes A."/>
            <person name="Hernandez J."/>
            <person name="Hines S."/>
            <person name="Holder M."/>
            <person name="Hume J."/>
            <person name="Jhangiani S.N."/>
            <person name="Joshi V."/>
            <person name="Khan Z.M."/>
            <person name="Jackson L."/>
            <person name="Kovar C."/>
            <person name="Kowis A."/>
            <person name="Lee S."/>
            <person name="Lewis L.R."/>
            <person name="Margolis J."/>
            <person name="Morgan M."/>
            <person name="Nazareth L.V."/>
            <person name="Nguyen N."/>
            <person name="Okwuonu G."/>
            <person name="Parker D."/>
            <person name="Richards S."/>
            <person name="Ruiz S.J."/>
            <person name="Santibanez J."/>
            <person name="Savard J."/>
            <person name="Scherer S.E."/>
            <person name="Schneider B."/>
            <person name="Sodergren E."/>
            <person name="Tautz D."/>
            <person name="Vattahil S."/>
            <person name="Villasana D."/>
            <person name="White C.S."/>
            <person name="Wright R."/>
            <person name="Park Y."/>
            <person name="Beeman R.W."/>
            <person name="Lord J."/>
            <person name="Oppert B."/>
            <person name="Lorenzen M."/>
            <person name="Brown S."/>
            <person name="Wang L."/>
            <person name="Savard J."/>
            <person name="Tautz D."/>
            <person name="Richards S."/>
            <person name="Weinstock G."/>
            <person name="Gibbs R.A."/>
            <person name="Liu Y."/>
            <person name="Worley K."/>
            <person name="Weinstock G."/>
            <person name="Elsik C.G."/>
            <person name="Reese J.T."/>
            <person name="Elhaik E."/>
            <person name="Landan G."/>
            <person name="Graur D."/>
            <person name="Arensburger P."/>
            <person name="Atkinson P."/>
            <person name="Beeman R.W."/>
            <person name="Beidler J."/>
            <person name="Brown S.J."/>
            <person name="Demuth J.P."/>
            <person name="Drury D.W."/>
            <person name="Du Y.Z."/>
            <person name="Fujiwara H."/>
            <person name="Lorenzen M."/>
            <person name="Maselli V."/>
            <person name="Osanai M."/>
            <person name="Park Y."/>
            <person name="Robertson H.M."/>
            <person name="Tu Z."/>
            <person name="Wang J.J."/>
            <person name="Wang S."/>
            <person name="Richards S."/>
            <person name="Song H."/>
            <person name="Zhang L."/>
            <person name="Sodergren E."/>
            <person name="Werner D."/>
            <person name="Stanke M."/>
            <person name="Morgenstern B."/>
            <person name="Solovyev V."/>
            <person name="Kosarev P."/>
            <person name="Brown G."/>
            <person name="Chen H.C."/>
            <person name="Ermolaeva O."/>
            <person name="Hlavina W."/>
            <person name="Kapustin Y."/>
            <person name="Kiryutin B."/>
            <person name="Kitts P."/>
            <person name="Maglott D."/>
            <person name="Pruitt K."/>
            <person name="Sapojnikov V."/>
            <person name="Souvorov A."/>
            <person name="Mackey A.J."/>
            <person name="Waterhouse R.M."/>
            <person name="Wyder S."/>
            <person name="Zdobnov E.M."/>
            <person name="Zdobnov E.M."/>
            <person name="Wyder S."/>
            <person name="Kriventseva E.V."/>
            <person name="Kadowaki T."/>
            <person name="Bork P."/>
            <person name="Aranda M."/>
            <person name="Bao R."/>
            <person name="Beermann A."/>
            <person name="Berns N."/>
            <person name="Bolognesi R."/>
            <person name="Bonneton F."/>
            <person name="Bopp D."/>
            <person name="Brown S.J."/>
            <person name="Bucher G."/>
            <person name="Butts T."/>
            <person name="Chaumot A."/>
            <person name="Denell R.E."/>
            <person name="Ferrier D.E."/>
            <person name="Friedrich M."/>
            <person name="Gordon C.M."/>
            <person name="Jindra M."/>
            <person name="Klingler M."/>
            <person name="Lan Q."/>
            <person name="Lattorff H.M."/>
            <person name="Laudet V."/>
            <person name="von Levetsow C."/>
            <person name="Liu Z."/>
            <person name="Lutz R."/>
            <person name="Lynch J.A."/>
            <person name="da Fonseca R.N."/>
            <person name="Posnien N."/>
            <person name="Reuter R."/>
            <person name="Roth S."/>
            <person name="Savard J."/>
            <person name="Schinko J.B."/>
            <person name="Schmitt C."/>
            <person name="Schoppmeier M."/>
            <person name="Schroder R."/>
            <person name="Shippy T.D."/>
            <person name="Simonnet F."/>
            <person name="Marques-Souza H."/>
            <person name="Tautz D."/>
            <person name="Tomoyasu Y."/>
            <person name="Trauner J."/>
            <person name="Van der Zee M."/>
            <person name="Vervoort M."/>
            <person name="Wittkopp N."/>
            <person name="Wimmer E.A."/>
            <person name="Yang X."/>
            <person name="Jones A.K."/>
            <person name="Sattelle D.B."/>
            <person name="Ebert P.R."/>
            <person name="Nelson D."/>
            <person name="Scott J.G."/>
            <person name="Beeman R.W."/>
            <person name="Muthukrishnan S."/>
            <person name="Kramer K.J."/>
            <person name="Arakane Y."/>
            <person name="Beeman R.W."/>
            <person name="Zhu Q."/>
            <person name="Hogenkamp D."/>
            <person name="Dixit R."/>
            <person name="Oppert B."/>
            <person name="Jiang H."/>
            <person name="Zou Z."/>
            <person name="Marshall J."/>
            <person name="Elpidina E."/>
            <person name="Vinokurov K."/>
            <person name="Oppert C."/>
            <person name="Zou Z."/>
            <person name="Evans J."/>
            <person name="Lu Z."/>
            <person name="Zhao P."/>
            <person name="Sumathipala N."/>
            <person name="Altincicek B."/>
            <person name="Vilcinskas A."/>
            <person name="Williams M."/>
            <person name="Hultmark D."/>
            <person name="Hetru C."/>
            <person name="Jiang H."/>
            <person name="Grimmelikhuijzen C.J."/>
            <person name="Hauser F."/>
            <person name="Cazzamali G."/>
            <person name="Williamson M."/>
            <person name="Park Y."/>
            <person name="Li B."/>
            <person name="Tanaka Y."/>
            <person name="Predel R."/>
            <person name="Neupert S."/>
            <person name="Schachtner J."/>
            <person name="Verleyen P."/>
            <person name="Raible F."/>
            <person name="Bork P."/>
            <person name="Friedrich M."/>
            <person name="Walden K.K."/>
            <person name="Robertson H.M."/>
            <person name="Angeli S."/>
            <person name="Foret S."/>
            <person name="Bucher G."/>
            <person name="Schuetz S."/>
            <person name="Maleszka R."/>
            <person name="Wimmer E.A."/>
            <person name="Beeman R.W."/>
            <person name="Lorenzen M."/>
            <person name="Tomoyasu Y."/>
            <person name="Miller S.C."/>
            <person name="Grossmann D."/>
            <person name="Bucher G."/>
        </authorList>
    </citation>
    <scope>NUCLEOTIDE SEQUENCE [LARGE SCALE GENOMIC DNA]</scope>
    <source>
        <strain evidence="20 21">Georgia GA2</strain>
    </source>
</reference>
<dbReference type="SMART" id="SM00112">
    <property type="entry name" value="CA"/>
    <property type="match status" value="7"/>
</dbReference>
<dbReference type="SUPFAM" id="SSF49313">
    <property type="entry name" value="Cadherin-like"/>
    <property type="match status" value="8"/>
</dbReference>
<dbReference type="GO" id="GO:0008104">
    <property type="term" value="P:intracellular protein localization"/>
    <property type="evidence" value="ECO:0007669"/>
    <property type="project" value="UniProtKB-ARBA"/>
</dbReference>
<dbReference type="GO" id="GO:0007297">
    <property type="term" value="P:follicle cell of egg chamber migration"/>
    <property type="evidence" value="ECO:0007669"/>
    <property type="project" value="UniProtKB-ARBA"/>
</dbReference>
<dbReference type="InterPro" id="IPR015919">
    <property type="entry name" value="Cadherin-like_sf"/>
</dbReference>
<dbReference type="GO" id="GO:0008013">
    <property type="term" value="F:beta-catenin binding"/>
    <property type="evidence" value="ECO:0000318"/>
    <property type="project" value="GO_Central"/>
</dbReference>
<gene>
    <name evidence="20" type="primary">AUGUSTUS-3.0.2_13570</name>
    <name evidence="20" type="ORF">TcasGA2_TC013570</name>
</gene>
<evidence type="ECO:0000256" key="6">
    <source>
        <dbReference type="ARBA" id="ARBA00022837"/>
    </source>
</evidence>
<evidence type="ECO:0000256" key="16">
    <source>
        <dbReference type="SAM" id="MobiDB-lite"/>
    </source>
</evidence>
<dbReference type="GO" id="GO:0005509">
    <property type="term" value="F:calcium ion binding"/>
    <property type="evidence" value="ECO:0007669"/>
    <property type="project" value="UniProtKB-UniRule"/>
</dbReference>
<keyword evidence="21" id="KW-1185">Reference proteome</keyword>
<dbReference type="FunCoup" id="D6W781">
    <property type="interactions" value="151"/>
</dbReference>
<feature type="disulfide bond" evidence="13">
    <location>
        <begin position="1226"/>
        <end position="1253"/>
    </location>
</feature>
<dbReference type="HOGENOM" id="CLU_247555_0_0_1"/>
<keyword evidence="2" id="KW-0245">EGF-like domain</keyword>
<evidence type="ECO:0000256" key="1">
    <source>
        <dbReference type="ARBA" id="ARBA00004251"/>
    </source>
</evidence>
<dbReference type="SMR" id="D6W781"/>
<feature type="domain" description="Cadherin" evidence="19">
    <location>
        <begin position="479"/>
        <end position="570"/>
    </location>
</feature>